<evidence type="ECO:0000313" key="2">
    <source>
        <dbReference type="EMBL" id="GBP11543.1"/>
    </source>
</evidence>
<sequence>MSSCLAFVMYTLFCADVGPFVMVSLVIVRVLSELIIVTELGERKAKFNTASFRVRQREGSGVERRRVFRASASGSAAVLPRAWPPVPGASRPSKNRARNAGNVRKKRARSRSALVSMKYYEFLRVFNPPSLFRRQFASNARRRTPSCSFSGVRWRRRGRRQTGVVKSQRSPRIKLRTGKNFFVKAVRY</sequence>
<evidence type="ECO:0000313" key="3">
    <source>
        <dbReference type="Proteomes" id="UP000299102"/>
    </source>
</evidence>
<reference evidence="2 3" key="1">
    <citation type="journal article" date="2019" name="Commun. Biol.">
        <title>The bagworm genome reveals a unique fibroin gene that provides high tensile strength.</title>
        <authorList>
            <person name="Kono N."/>
            <person name="Nakamura H."/>
            <person name="Ohtoshi R."/>
            <person name="Tomita M."/>
            <person name="Numata K."/>
            <person name="Arakawa K."/>
        </authorList>
    </citation>
    <scope>NUCLEOTIDE SEQUENCE [LARGE SCALE GENOMIC DNA]</scope>
</reference>
<feature type="region of interest" description="Disordered" evidence="1">
    <location>
        <begin position="82"/>
        <end position="109"/>
    </location>
</feature>
<dbReference type="EMBL" id="BGZK01000047">
    <property type="protein sequence ID" value="GBP11543.1"/>
    <property type="molecule type" value="Genomic_DNA"/>
</dbReference>
<dbReference type="AlphaFoldDB" id="A0A4C1TAK8"/>
<gene>
    <name evidence="2" type="ORF">EVAR_77695_1</name>
</gene>
<name>A0A4C1TAK8_EUMVA</name>
<evidence type="ECO:0000256" key="1">
    <source>
        <dbReference type="SAM" id="MobiDB-lite"/>
    </source>
</evidence>
<dbReference type="Proteomes" id="UP000299102">
    <property type="component" value="Unassembled WGS sequence"/>
</dbReference>
<accession>A0A4C1TAK8</accession>
<organism evidence="2 3">
    <name type="scientific">Eumeta variegata</name>
    <name type="common">Bagworm moth</name>
    <name type="synonym">Eumeta japonica</name>
    <dbReference type="NCBI Taxonomy" id="151549"/>
    <lineage>
        <taxon>Eukaryota</taxon>
        <taxon>Metazoa</taxon>
        <taxon>Ecdysozoa</taxon>
        <taxon>Arthropoda</taxon>
        <taxon>Hexapoda</taxon>
        <taxon>Insecta</taxon>
        <taxon>Pterygota</taxon>
        <taxon>Neoptera</taxon>
        <taxon>Endopterygota</taxon>
        <taxon>Lepidoptera</taxon>
        <taxon>Glossata</taxon>
        <taxon>Ditrysia</taxon>
        <taxon>Tineoidea</taxon>
        <taxon>Psychidae</taxon>
        <taxon>Oiketicinae</taxon>
        <taxon>Eumeta</taxon>
    </lineage>
</organism>
<proteinExistence type="predicted"/>
<comment type="caution">
    <text evidence="2">The sequence shown here is derived from an EMBL/GenBank/DDBJ whole genome shotgun (WGS) entry which is preliminary data.</text>
</comment>
<protein>
    <submittedName>
        <fullName evidence="2">Uncharacterized protein</fullName>
    </submittedName>
</protein>
<keyword evidence="3" id="KW-1185">Reference proteome</keyword>
<feature type="compositionally biased region" description="Basic residues" evidence="1">
    <location>
        <begin position="93"/>
        <end position="109"/>
    </location>
</feature>